<dbReference type="InterPro" id="IPR045741">
    <property type="entry name" value="PorV"/>
</dbReference>
<reference evidence="3 4" key="1">
    <citation type="journal article" date="2011" name="ISME J.">
        <title>Community ecology of hot spring cyanobacterial mats: predominant populations and their functional potential.</title>
        <authorList>
            <person name="Klatt C.G."/>
            <person name="Wood J.M."/>
            <person name="Rusch D.B."/>
            <person name="Bateson M.M."/>
            <person name="Hamamura N."/>
            <person name="Heidelberg J.F."/>
            <person name="Grossman A.R."/>
            <person name="Bhaya D."/>
            <person name="Cohan F.M."/>
            <person name="Kuhl M."/>
            <person name="Bryant D.A."/>
            <person name="Ward D.M."/>
        </authorList>
    </citation>
    <scope>NUCLEOTIDE SEQUENCE [LARGE SCALE GENOMIC DNA]</scope>
    <source>
        <strain evidence="3">OS</strain>
    </source>
</reference>
<dbReference type="EMBL" id="PHFL01000045">
    <property type="protein sequence ID" value="RFM24256.1"/>
    <property type="molecule type" value="Genomic_DNA"/>
</dbReference>
<proteinExistence type="predicted"/>
<protein>
    <recommendedName>
        <fullName evidence="2">Type IX secretion system protein PorV domain-containing protein</fullName>
    </recommendedName>
</protein>
<dbReference type="Gene3D" id="2.40.160.60">
    <property type="entry name" value="Outer membrane protein transport protein (OMPP1/FadL/TodX)"/>
    <property type="match status" value="1"/>
</dbReference>
<sequence length="298" mass="32175">MPRYILIFFALLFSVLPSSAYTQTGLTFLQVGTTAREQAMANTGVASARGAAANYYNAALLNSGETSSIALSQSLWLLDTYSSYAAANFNYGNSALGVALLWLTVSDIPIRTRATESPEGTFAAQNLALSASYAYSLNEQLTIALTGKFLYERIFIDDAVGVALDISGALLLSPELRLAAALQHIGSMNELASEASRLPTLLRAGAAYSWSLSPIDSRLLLEANIVTVFSDITQLKIGAEFEFRNFFWIRAGLIVGNDSRALSAGAGVKWSSFTLDYAFVPFFNQLGSANVFSLHFQY</sequence>
<organism evidence="3 4">
    <name type="scientific">Candidatus Thermochlorobacter aerophilus</name>
    <dbReference type="NCBI Taxonomy" id="1868324"/>
    <lineage>
        <taxon>Bacteria</taxon>
        <taxon>Pseudomonadati</taxon>
        <taxon>Chlorobiota</taxon>
        <taxon>Chlorobiia</taxon>
        <taxon>Chlorobiales</taxon>
        <taxon>Candidatus Thermochlorobacteriaceae</taxon>
        <taxon>Candidatus Thermochlorobacter</taxon>
    </lineage>
</organism>
<dbReference type="Proteomes" id="UP000266389">
    <property type="component" value="Unassembled WGS sequence"/>
</dbReference>
<name>A0A395M0G9_9BACT</name>
<keyword evidence="1" id="KW-0732">Signal</keyword>
<accession>A0A395M0G9</accession>
<comment type="caution">
    <text evidence="3">The sequence shown here is derived from an EMBL/GenBank/DDBJ whole genome shotgun (WGS) entry which is preliminary data.</text>
</comment>
<dbReference type="AlphaFoldDB" id="A0A395M0G9"/>
<evidence type="ECO:0000259" key="2">
    <source>
        <dbReference type="Pfam" id="PF19572"/>
    </source>
</evidence>
<gene>
    <name evidence="3" type="ORF">D0433_07260</name>
</gene>
<feature type="signal peptide" evidence="1">
    <location>
        <begin position="1"/>
        <end position="20"/>
    </location>
</feature>
<dbReference type="NCBIfam" id="NF033709">
    <property type="entry name" value="PorV_fam"/>
    <property type="match status" value="1"/>
</dbReference>
<evidence type="ECO:0000313" key="4">
    <source>
        <dbReference type="Proteomes" id="UP000266389"/>
    </source>
</evidence>
<feature type="domain" description="Type IX secretion system protein PorV" evidence="2">
    <location>
        <begin position="23"/>
        <end position="158"/>
    </location>
</feature>
<evidence type="ECO:0000256" key="1">
    <source>
        <dbReference type="SAM" id="SignalP"/>
    </source>
</evidence>
<evidence type="ECO:0000313" key="3">
    <source>
        <dbReference type="EMBL" id="RFM24256.1"/>
    </source>
</evidence>
<feature type="chain" id="PRO_5017250124" description="Type IX secretion system protein PorV domain-containing protein" evidence="1">
    <location>
        <begin position="21"/>
        <end position="298"/>
    </location>
</feature>
<dbReference type="Pfam" id="PF19572">
    <property type="entry name" value="PorV"/>
    <property type="match status" value="1"/>
</dbReference>